<organism evidence="1 2">
    <name type="scientific">Methylobacter tundripaludum</name>
    <dbReference type="NCBI Taxonomy" id="173365"/>
    <lineage>
        <taxon>Bacteria</taxon>
        <taxon>Pseudomonadati</taxon>
        <taxon>Pseudomonadota</taxon>
        <taxon>Gammaproteobacteria</taxon>
        <taxon>Methylococcales</taxon>
        <taxon>Methylococcaceae</taxon>
        <taxon>Methylobacter</taxon>
    </lineage>
</organism>
<accession>A0A2S6GTV7</accession>
<keyword evidence="2" id="KW-1185">Reference proteome</keyword>
<dbReference type="EMBL" id="PTIY01000011">
    <property type="protein sequence ID" value="PPK68623.1"/>
    <property type="molecule type" value="Genomic_DNA"/>
</dbReference>
<sequence>MVRSGIRSCFDKALLSVVEGLSTNERFPHVPIDSFRMKPLAFEQVCKHVEERL</sequence>
<proteinExistence type="predicted"/>
<gene>
    <name evidence="1" type="ORF">B0F88_11131</name>
</gene>
<evidence type="ECO:0000313" key="1">
    <source>
        <dbReference type="EMBL" id="PPK68623.1"/>
    </source>
</evidence>
<dbReference type="AlphaFoldDB" id="A0A2S6GTV7"/>
<evidence type="ECO:0000313" key="2">
    <source>
        <dbReference type="Proteomes" id="UP000238071"/>
    </source>
</evidence>
<name>A0A2S6GTV7_9GAMM</name>
<dbReference type="Proteomes" id="UP000238071">
    <property type="component" value="Unassembled WGS sequence"/>
</dbReference>
<protein>
    <submittedName>
        <fullName evidence="1">Uncharacterized protein</fullName>
    </submittedName>
</protein>
<comment type="caution">
    <text evidence="1">The sequence shown here is derived from an EMBL/GenBank/DDBJ whole genome shotgun (WGS) entry which is preliminary data.</text>
</comment>
<reference evidence="1 2" key="1">
    <citation type="submission" date="2018-02" db="EMBL/GenBank/DDBJ databases">
        <title>Subsurface microbial communities from deep shales in Ohio and West Virginia, USA.</title>
        <authorList>
            <person name="Wrighton K."/>
        </authorList>
    </citation>
    <scope>NUCLEOTIDE SEQUENCE [LARGE SCALE GENOMIC DNA]</scope>
    <source>
        <strain evidence="1 2">OWC-G53F</strain>
    </source>
</reference>